<sequence length="57" mass="6137">METVNKVATSNATEIMKTVNGTASAETLLIGFMEEPISEGDFEDSESTELGSFSFEL</sequence>
<organism evidence="2 3">
    <name type="scientific">Bacteroides fragilis</name>
    <dbReference type="NCBI Taxonomy" id="817"/>
    <lineage>
        <taxon>Bacteria</taxon>
        <taxon>Pseudomonadati</taxon>
        <taxon>Bacteroidota</taxon>
        <taxon>Bacteroidia</taxon>
        <taxon>Bacteroidales</taxon>
        <taxon>Bacteroidaceae</taxon>
        <taxon>Bacteroides</taxon>
    </lineage>
</organism>
<name>A0ABD5FZS5_BACFG</name>
<evidence type="ECO:0000256" key="1">
    <source>
        <dbReference type="SAM" id="MobiDB-lite"/>
    </source>
</evidence>
<gene>
    <name evidence="2" type="ORF">BFGS077_003223</name>
</gene>
<protein>
    <submittedName>
        <fullName evidence="2">Uncharacterized protein</fullName>
    </submittedName>
</protein>
<feature type="region of interest" description="Disordered" evidence="1">
    <location>
        <begin position="37"/>
        <end position="57"/>
    </location>
</feature>
<proteinExistence type="predicted"/>
<reference evidence="3" key="1">
    <citation type="submission" date="2023-07" db="EMBL/GenBank/DDBJ databases">
        <title>A gut symbiont ubiquitin homologue binds and inactivates peptidyl-prolyl isomerase to mediate the interbacterial arms race in the human gut.</title>
        <authorList>
            <person name="Jiang K."/>
            <person name="Li W."/>
            <person name="Tong M."/>
            <person name="Xu J."/>
            <person name="Chen Z."/>
            <person name="Yang Y."/>
            <person name="Zang Y."/>
            <person name="Jiao X."/>
            <person name="Liu C."/>
            <person name="Lim B."/>
            <person name="Jiang X."/>
            <person name="Wang J."/>
            <person name="Wu D."/>
            <person name="Wang M."/>
            <person name="Liu S.-J."/>
            <person name="Shao F."/>
            <person name="Gao X."/>
        </authorList>
    </citation>
    <scope>NUCLEOTIDE SEQUENCE [LARGE SCALE GENOMIC DNA]</scope>
    <source>
        <strain evidence="3">GS077</strain>
    </source>
</reference>
<comment type="caution">
    <text evidence="2">The sequence shown here is derived from an EMBL/GenBank/DDBJ whole genome shotgun (WGS) entry which is preliminary data.</text>
</comment>
<dbReference type="RefSeq" id="WP_171059031.1">
    <property type="nucleotide sequence ID" value="NZ_JADNMB010000004.1"/>
</dbReference>
<dbReference type="Proteomes" id="UP001258434">
    <property type="component" value="Unassembled WGS sequence"/>
</dbReference>
<dbReference type="EMBL" id="JAVFHL010000001">
    <property type="protein sequence ID" value="MDT6977917.1"/>
    <property type="molecule type" value="Genomic_DNA"/>
</dbReference>
<feature type="compositionally biased region" description="Acidic residues" evidence="1">
    <location>
        <begin position="37"/>
        <end position="47"/>
    </location>
</feature>
<accession>A0ABD5FZS5</accession>
<evidence type="ECO:0000313" key="2">
    <source>
        <dbReference type="EMBL" id="MDT6977917.1"/>
    </source>
</evidence>
<dbReference type="GeneID" id="79859381"/>
<evidence type="ECO:0000313" key="3">
    <source>
        <dbReference type="Proteomes" id="UP001258434"/>
    </source>
</evidence>
<reference evidence="2 3" key="2">
    <citation type="submission" date="2023-08" db="EMBL/GenBank/DDBJ databases">
        <authorList>
            <person name="Du M."/>
            <person name="Liu C."/>
            <person name="Liu S.-J."/>
        </authorList>
    </citation>
    <scope>NUCLEOTIDE SEQUENCE [LARGE SCALE GENOMIC DNA]</scope>
    <source>
        <strain evidence="2 3">GS077</strain>
    </source>
</reference>
<dbReference type="AlphaFoldDB" id="A0ABD5FZS5"/>